<sequence length="399" mass="44785">MITGKLVIDNTRKPLKHVRCSGISMYFRGKEYSLVGYDMTIRNVDDGSLMKERHYKRDTQEFYRLELKIPKELTDTIVEGGRIHPGKYEIPFSFNLPSKLPGSLRVFSGDYKSHKESDRAEISYCLRAKLEESGHLYAYQTRKTITVAAAPQRLERVPHFCGADDTGISVGASFTHVAPGQKPVISISIDKNDELVEGAEVKSLKMSILQATTWKADTLHKGKDAVPFGMKFSQKRESQEIKDLNLKGYIDIEFPIPKVTSLWNTTEGQLLSVMHEIEVRIIMRHGTYATEYTFSIPIKMAPPGSETLLLGKEVRVVTAEEKSIKSKSSRGSRKRKTAKSVKAATTASFTWKQVVLNVLCLCLLYYVYLHFDTVFGRLAAAPAFIRELADVGTALAAFS</sequence>
<comment type="caution">
    <text evidence="2">The sequence shown here is derived from an EMBL/GenBank/DDBJ whole genome shotgun (WGS) entry which is preliminary data.</text>
</comment>
<evidence type="ECO:0000259" key="1">
    <source>
        <dbReference type="Pfam" id="PF00339"/>
    </source>
</evidence>
<keyword evidence="3" id="KW-1185">Reference proteome</keyword>
<gene>
    <name evidence="2" type="ORF">SEMRO_1229_G254460.1</name>
</gene>
<dbReference type="InterPro" id="IPR011021">
    <property type="entry name" value="Arrestin-like_N"/>
</dbReference>
<protein>
    <recommendedName>
        <fullName evidence="1">Arrestin-like N-terminal domain-containing protein</fullName>
    </recommendedName>
</protein>
<feature type="domain" description="Arrestin-like N-terminal" evidence="1">
    <location>
        <begin position="2"/>
        <end position="147"/>
    </location>
</feature>
<dbReference type="PANTHER" id="PTHR11188:SF17">
    <property type="entry name" value="FI21816P1"/>
    <property type="match status" value="1"/>
</dbReference>
<dbReference type="OrthoDB" id="2333384at2759"/>
<dbReference type="Gene3D" id="2.60.40.640">
    <property type="match status" value="1"/>
</dbReference>
<dbReference type="InterPro" id="IPR050357">
    <property type="entry name" value="Arrestin_domain-protein"/>
</dbReference>
<reference evidence="2" key="1">
    <citation type="submission" date="2020-06" db="EMBL/GenBank/DDBJ databases">
        <authorList>
            <consortium name="Plant Systems Biology data submission"/>
        </authorList>
    </citation>
    <scope>NUCLEOTIDE SEQUENCE</scope>
    <source>
        <strain evidence="2">D6</strain>
    </source>
</reference>
<dbReference type="PANTHER" id="PTHR11188">
    <property type="entry name" value="ARRESTIN DOMAIN CONTAINING PROTEIN"/>
    <property type="match status" value="1"/>
</dbReference>
<evidence type="ECO:0000313" key="3">
    <source>
        <dbReference type="Proteomes" id="UP001153069"/>
    </source>
</evidence>
<dbReference type="GO" id="GO:0005737">
    <property type="term" value="C:cytoplasm"/>
    <property type="evidence" value="ECO:0007669"/>
    <property type="project" value="TreeGrafter"/>
</dbReference>
<name>A0A9N8HQS8_9STRA</name>
<dbReference type="AlphaFoldDB" id="A0A9N8HQS8"/>
<proteinExistence type="predicted"/>
<dbReference type="Proteomes" id="UP001153069">
    <property type="component" value="Unassembled WGS sequence"/>
</dbReference>
<dbReference type="GO" id="GO:0015031">
    <property type="term" value="P:protein transport"/>
    <property type="evidence" value="ECO:0007669"/>
    <property type="project" value="TreeGrafter"/>
</dbReference>
<organism evidence="2 3">
    <name type="scientific">Seminavis robusta</name>
    <dbReference type="NCBI Taxonomy" id="568900"/>
    <lineage>
        <taxon>Eukaryota</taxon>
        <taxon>Sar</taxon>
        <taxon>Stramenopiles</taxon>
        <taxon>Ochrophyta</taxon>
        <taxon>Bacillariophyta</taxon>
        <taxon>Bacillariophyceae</taxon>
        <taxon>Bacillariophycidae</taxon>
        <taxon>Naviculales</taxon>
        <taxon>Naviculaceae</taxon>
        <taxon>Seminavis</taxon>
    </lineage>
</organism>
<dbReference type="EMBL" id="CAICTM010001227">
    <property type="protein sequence ID" value="CAB9521757.1"/>
    <property type="molecule type" value="Genomic_DNA"/>
</dbReference>
<dbReference type="InterPro" id="IPR014752">
    <property type="entry name" value="Arrestin-like_C"/>
</dbReference>
<dbReference type="Pfam" id="PF00339">
    <property type="entry name" value="Arrestin_N"/>
    <property type="match status" value="1"/>
</dbReference>
<evidence type="ECO:0000313" key="2">
    <source>
        <dbReference type="EMBL" id="CAB9521757.1"/>
    </source>
</evidence>
<accession>A0A9N8HQS8</accession>